<proteinExistence type="inferred from homology"/>
<evidence type="ECO:0000256" key="6">
    <source>
        <dbReference type="HAMAP-Rule" id="MF_00020"/>
    </source>
</evidence>
<dbReference type="InterPro" id="IPR043129">
    <property type="entry name" value="ATPase_NBD"/>
</dbReference>
<dbReference type="GO" id="GO:0006083">
    <property type="term" value="P:acetate metabolic process"/>
    <property type="evidence" value="ECO:0007669"/>
    <property type="project" value="TreeGrafter"/>
</dbReference>
<feature type="site" description="Transition state stabilizer" evidence="6">
    <location>
        <position position="238"/>
    </location>
</feature>
<dbReference type="PANTHER" id="PTHR21060:SF15">
    <property type="entry name" value="ACETATE KINASE-RELATED"/>
    <property type="match status" value="1"/>
</dbReference>
<dbReference type="SUPFAM" id="SSF53067">
    <property type="entry name" value="Actin-like ATPase domain"/>
    <property type="match status" value="2"/>
</dbReference>
<dbReference type="InterPro" id="IPR023865">
    <property type="entry name" value="Aliphatic_acid_kinase_CS"/>
</dbReference>
<dbReference type="OrthoDB" id="9802453at2"/>
<dbReference type="PIRSF" id="PIRSF000722">
    <property type="entry name" value="Acetate_prop_kin"/>
    <property type="match status" value="1"/>
</dbReference>
<comment type="similarity">
    <text evidence="1 6 7">Belongs to the acetokinase family.</text>
</comment>
<keyword evidence="3 6" id="KW-0547">Nucleotide-binding</keyword>
<dbReference type="InterPro" id="IPR004372">
    <property type="entry name" value="Ac/propionate_kinase"/>
</dbReference>
<sequence length="393" mass="41635">MNHILVINAGSSSIKYQLIDPTSGERSAAGLVERIGEAEGRIVHRGVREEERAVVVPDHGAAFDELVAAFARQGAPIEGLGITAVGHRVVQGGEEFVAPTLIDDAVAERILELGALAPLHNPGQYQAIVAARALFPRVPHVAVFDTAFHQTMPPSAYTYAIDPEVAAEHGVRRYGFHGISHQVVSRRAAEFLGRPLESLRQIVLHLGNGASACAVDRGRSVDTSMGLTPLEGLVMGTRSGDIDPGALLHLLRGGYDVGGLDRLLNGRSGLLGFTGSNDFRDVRAAADAGDSQAALAIEVAVHRIRHYLGAYLVELGGLDALIFTAGVGEHQAELRAAVCADLEGFGIRIDPERNASPERGARRIGAEGSPVEILVVPTDEEAEIARETLRLVG</sequence>
<dbReference type="EC" id="2.7.2.1" evidence="6"/>
<comment type="function">
    <text evidence="6">Catalyzes the formation of acetyl phosphate from acetate and ATP. Can also catalyze the reverse reaction.</text>
</comment>
<keyword evidence="2 6" id="KW-0808">Transferase</keyword>
<feature type="binding site" evidence="6">
    <location>
        <position position="8"/>
    </location>
    <ligand>
        <name>Mg(2+)</name>
        <dbReference type="ChEBI" id="CHEBI:18420"/>
    </ligand>
</feature>
<dbReference type="GO" id="GO:0008776">
    <property type="term" value="F:acetate kinase activity"/>
    <property type="evidence" value="ECO:0007669"/>
    <property type="project" value="UniProtKB-UniRule"/>
</dbReference>
<dbReference type="InterPro" id="IPR000890">
    <property type="entry name" value="Aliphatic_acid_kin_short-chain"/>
</dbReference>
<dbReference type="GO" id="GO:0005737">
    <property type="term" value="C:cytoplasm"/>
    <property type="evidence" value="ECO:0007669"/>
    <property type="project" value="UniProtKB-SubCell"/>
</dbReference>
<comment type="pathway">
    <text evidence="6">Metabolic intermediate biosynthesis; acetyl-CoA biosynthesis; acetyl-CoA from acetate: step 1/2.</text>
</comment>
<feature type="site" description="Transition state stabilizer" evidence="6">
    <location>
        <position position="177"/>
    </location>
</feature>
<reference evidence="8 9" key="1">
    <citation type="submission" date="2019-02" db="EMBL/GenBank/DDBJ databases">
        <authorList>
            <person name="Sun L."/>
            <person name="Pan D."/>
            <person name="Wu X."/>
        </authorList>
    </citation>
    <scope>NUCLEOTIDE SEQUENCE [LARGE SCALE GENOMIC DNA]</scope>
    <source>
        <strain evidence="8 9">JW-1</strain>
    </source>
</reference>
<dbReference type="PROSITE" id="PS01075">
    <property type="entry name" value="ACETATE_KINASE_1"/>
    <property type="match status" value="1"/>
</dbReference>
<gene>
    <name evidence="6" type="primary">ackA</name>
    <name evidence="8" type="ORF">EVS81_07020</name>
</gene>
<feature type="binding site" evidence="6">
    <location>
        <position position="380"/>
    </location>
    <ligand>
        <name>Mg(2+)</name>
        <dbReference type="ChEBI" id="CHEBI:18420"/>
    </ligand>
</feature>
<name>A0A4P6KEC3_9MICO</name>
<evidence type="ECO:0000256" key="2">
    <source>
        <dbReference type="ARBA" id="ARBA00022679"/>
    </source>
</evidence>
<dbReference type="GO" id="GO:0005524">
    <property type="term" value="F:ATP binding"/>
    <property type="evidence" value="ECO:0007669"/>
    <property type="project" value="UniProtKB-KW"/>
</dbReference>
<dbReference type="EMBL" id="CP035806">
    <property type="protein sequence ID" value="QBE48612.1"/>
    <property type="molecule type" value="Genomic_DNA"/>
</dbReference>
<keyword evidence="6" id="KW-0963">Cytoplasm</keyword>
<evidence type="ECO:0000256" key="3">
    <source>
        <dbReference type="ARBA" id="ARBA00022741"/>
    </source>
</evidence>
<dbReference type="UniPathway" id="UPA00340">
    <property type="reaction ID" value="UER00458"/>
</dbReference>
<dbReference type="RefSeq" id="WP_130109747.1">
    <property type="nucleotide sequence ID" value="NZ_CP035806.1"/>
</dbReference>
<dbReference type="CDD" id="cd24010">
    <property type="entry name" value="ASKHA_NBD_AcK_PK"/>
    <property type="match status" value="1"/>
</dbReference>
<feature type="binding site" evidence="6">
    <location>
        <begin position="326"/>
        <end position="330"/>
    </location>
    <ligand>
        <name>ATP</name>
        <dbReference type="ChEBI" id="CHEBI:30616"/>
    </ligand>
</feature>
<dbReference type="Gene3D" id="3.30.420.40">
    <property type="match status" value="2"/>
</dbReference>
<evidence type="ECO:0000256" key="7">
    <source>
        <dbReference type="RuleBase" id="RU003835"/>
    </source>
</evidence>
<evidence type="ECO:0000256" key="4">
    <source>
        <dbReference type="ARBA" id="ARBA00022777"/>
    </source>
</evidence>
<dbReference type="PRINTS" id="PR00471">
    <property type="entry name" value="ACETATEKNASE"/>
</dbReference>
<feature type="binding site" evidence="6">
    <location>
        <position position="15"/>
    </location>
    <ligand>
        <name>ATP</name>
        <dbReference type="ChEBI" id="CHEBI:30616"/>
    </ligand>
</feature>
<comment type="subcellular location">
    <subcellularLocation>
        <location evidence="6">Cytoplasm</location>
    </subcellularLocation>
</comment>
<organism evidence="8 9">
    <name type="scientific">Leucobacter triazinivorans</name>
    <dbReference type="NCBI Taxonomy" id="1784719"/>
    <lineage>
        <taxon>Bacteria</taxon>
        <taxon>Bacillati</taxon>
        <taxon>Actinomycetota</taxon>
        <taxon>Actinomycetes</taxon>
        <taxon>Micrococcales</taxon>
        <taxon>Microbacteriaceae</taxon>
        <taxon>Leucobacter</taxon>
    </lineage>
</organism>
<feature type="active site" description="Proton donor/acceptor" evidence="6">
    <location>
        <position position="145"/>
    </location>
</feature>
<dbReference type="HAMAP" id="MF_00020">
    <property type="entry name" value="Acetate_kinase"/>
    <property type="match status" value="1"/>
</dbReference>
<evidence type="ECO:0000313" key="8">
    <source>
        <dbReference type="EMBL" id="QBE48612.1"/>
    </source>
</evidence>
<feature type="binding site" evidence="6">
    <location>
        <begin position="205"/>
        <end position="209"/>
    </location>
    <ligand>
        <name>ATP</name>
        <dbReference type="ChEBI" id="CHEBI:30616"/>
    </ligand>
</feature>
<keyword evidence="6" id="KW-0479">Metal-binding</keyword>
<comment type="cofactor">
    <cofactor evidence="6">
        <name>Mg(2+)</name>
        <dbReference type="ChEBI" id="CHEBI:18420"/>
    </cofactor>
    <cofactor evidence="6">
        <name>Mn(2+)</name>
        <dbReference type="ChEBI" id="CHEBI:29035"/>
    </cofactor>
    <text evidence="6">Mg(2+). Can also accept Mn(2+).</text>
</comment>
<keyword evidence="4 6" id="KW-0418">Kinase</keyword>
<dbReference type="Proteomes" id="UP000289260">
    <property type="component" value="Chromosome"/>
</dbReference>
<evidence type="ECO:0000256" key="1">
    <source>
        <dbReference type="ARBA" id="ARBA00008748"/>
    </source>
</evidence>
<keyword evidence="6" id="KW-0460">Magnesium</keyword>
<dbReference type="KEGG" id="ltr:EVS81_07020"/>
<dbReference type="Pfam" id="PF00871">
    <property type="entry name" value="Acetate_kinase"/>
    <property type="match status" value="1"/>
</dbReference>
<keyword evidence="5 6" id="KW-0067">ATP-binding</keyword>
<dbReference type="AlphaFoldDB" id="A0A4P6KEC3"/>
<dbReference type="NCBIfam" id="TIGR00016">
    <property type="entry name" value="ackA"/>
    <property type="match status" value="1"/>
</dbReference>
<accession>A0A4P6KEC3</accession>
<protein>
    <recommendedName>
        <fullName evidence="6">Acetate kinase</fullName>
        <ecNumber evidence="6">2.7.2.1</ecNumber>
    </recommendedName>
    <alternativeName>
        <fullName evidence="6">Acetokinase</fullName>
    </alternativeName>
</protein>
<feature type="binding site" evidence="6">
    <location>
        <begin position="278"/>
        <end position="280"/>
    </location>
    <ligand>
        <name>ATP</name>
        <dbReference type="ChEBI" id="CHEBI:30616"/>
    </ligand>
</feature>
<evidence type="ECO:0000256" key="5">
    <source>
        <dbReference type="ARBA" id="ARBA00022840"/>
    </source>
</evidence>
<comment type="subunit">
    <text evidence="6">Homodimer.</text>
</comment>
<dbReference type="PANTHER" id="PTHR21060">
    <property type="entry name" value="ACETATE KINASE"/>
    <property type="match status" value="1"/>
</dbReference>
<feature type="binding site" evidence="6">
    <location>
        <position position="88"/>
    </location>
    <ligand>
        <name>substrate</name>
    </ligand>
</feature>
<dbReference type="GO" id="GO:0000287">
    <property type="term" value="F:magnesium ion binding"/>
    <property type="evidence" value="ECO:0007669"/>
    <property type="project" value="UniProtKB-UniRule"/>
</dbReference>
<dbReference type="GO" id="GO:0006085">
    <property type="term" value="P:acetyl-CoA biosynthetic process"/>
    <property type="evidence" value="ECO:0007669"/>
    <property type="project" value="UniProtKB-UniRule"/>
</dbReference>
<comment type="catalytic activity">
    <reaction evidence="6">
        <text>acetate + ATP = acetyl phosphate + ADP</text>
        <dbReference type="Rhea" id="RHEA:11352"/>
        <dbReference type="ChEBI" id="CHEBI:22191"/>
        <dbReference type="ChEBI" id="CHEBI:30089"/>
        <dbReference type="ChEBI" id="CHEBI:30616"/>
        <dbReference type="ChEBI" id="CHEBI:456216"/>
        <dbReference type="EC" id="2.7.2.1"/>
    </reaction>
</comment>
<keyword evidence="9" id="KW-1185">Reference proteome</keyword>
<evidence type="ECO:0000313" key="9">
    <source>
        <dbReference type="Proteomes" id="UP000289260"/>
    </source>
</evidence>
<dbReference type="PROSITE" id="PS01076">
    <property type="entry name" value="ACETATE_KINASE_2"/>
    <property type="match status" value="1"/>
</dbReference>